<keyword evidence="1" id="KW-0677">Repeat</keyword>
<evidence type="ECO:0000313" key="3">
    <source>
        <dbReference type="EMBL" id="KAJ5540902.1"/>
    </source>
</evidence>
<gene>
    <name evidence="3" type="ORF">N7494_005978</name>
</gene>
<reference evidence="3 4" key="1">
    <citation type="journal article" date="2023" name="IMA Fungus">
        <title>Comparative genomic study of the Penicillium genus elucidates a diverse pangenome and 15 lateral gene transfer events.</title>
        <authorList>
            <person name="Petersen C."/>
            <person name="Sorensen T."/>
            <person name="Nielsen M.R."/>
            <person name="Sondergaard T.E."/>
            <person name="Sorensen J.L."/>
            <person name="Fitzpatrick D.A."/>
            <person name="Frisvad J.C."/>
            <person name="Nielsen K.L."/>
        </authorList>
    </citation>
    <scope>NUCLEOTIDE SEQUENCE [LARGE SCALE GENOMIC DNA]</scope>
    <source>
        <strain evidence="3 4">IBT 35679</strain>
    </source>
</reference>
<proteinExistence type="predicted"/>
<dbReference type="PANTHER" id="PTHR24198">
    <property type="entry name" value="ANKYRIN REPEAT AND PROTEIN KINASE DOMAIN-CONTAINING PROTEIN"/>
    <property type="match status" value="1"/>
</dbReference>
<dbReference type="Pfam" id="PF12796">
    <property type="entry name" value="Ank_2"/>
    <property type="match status" value="1"/>
</dbReference>
<dbReference type="SMART" id="SM00248">
    <property type="entry name" value="ANK"/>
    <property type="match status" value="5"/>
</dbReference>
<comment type="caution">
    <text evidence="3">The sequence shown here is derived from an EMBL/GenBank/DDBJ whole genome shotgun (WGS) entry which is preliminary data.</text>
</comment>
<evidence type="ECO:0000256" key="2">
    <source>
        <dbReference type="ARBA" id="ARBA00023043"/>
    </source>
</evidence>
<dbReference type="Proteomes" id="UP001220324">
    <property type="component" value="Unassembled WGS sequence"/>
</dbReference>
<dbReference type="InterPro" id="IPR002110">
    <property type="entry name" value="Ankyrin_rpt"/>
</dbReference>
<dbReference type="InterPro" id="IPR036770">
    <property type="entry name" value="Ankyrin_rpt-contain_sf"/>
</dbReference>
<sequence>MLYGDFHSPDEDFLSEPENPLHDTDGARLYETVCSGLLFAIIELNDLQRLKEYIHVYSPRLDIEDKHYNDPLWITASKGRTDILRAMMDYYNTDPTKLPLHQRRFPLLGAACRGLQVETSRFLMDTLPLCQSYLDEGLLEAVESLTSLPLSDCRESSPSELDDWRSNHIIRAEELIHLLLDAGASVQAAWASATENWLFGDTYRDEERWKPLQASGTVLGFACSRAGYALIKRLIDQGADIHAKEVYDDERSRIFATGHGNGKLLSVTALHISSNFWNTEAIQVLFDYYGCGDNIKEALSCRDSHGRLPLHWAARGPGSCECRLSDDIVNNRIIDTLNLLLTNSDIDINAQDNCGQNALHYAITAHAGCVGSKHFDSLLRLLLKKGADALQIGLDQQTMLHKLAFHCLAGGPIDGPLNLFLSLGIEINHQDKDGNTVLHFIARNLRHIQETKMLISRGADAFVTNAKGNNPLHEATTMGSVLPKHMNGELVKASHDEQRKALAEVVAILLEVGGEGMMDQSNLAGETPRQLLARRMDMWERLELAAVERKRNKCSE</sequence>
<dbReference type="AlphaFoldDB" id="A0AAD6GE35"/>
<protein>
    <submittedName>
        <fullName evidence="3">Uncharacterized protein</fullName>
    </submittedName>
</protein>
<name>A0AAD6GE35_9EURO</name>
<dbReference type="PANTHER" id="PTHR24198:SF165">
    <property type="entry name" value="ANKYRIN REPEAT-CONTAINING PROTEIN-RELATED"/>
    <property type="match status" value="1"/>
</dbReference>
<evidence type="ECO:0000313" key="4">
    <source>
        <dbReference type="Proteomes" id="UP001220324"/>
    </source>
</evidence>
<keyword evidence="4" id="KW-1185">Reference proteome</keyword>
<keyword evidence="2" id="KW-0040">ANK repeat</keyword>
<dbReference type="SUPFAM" id="SSF48403">
    <property type="entry name" value="Ankyrin repeat"/>
    <property type="match status" value="1"/>
</dbReference>
<evidence type="ECO:0000256" key="1">
    <source>
        <dbReference type="ARBA" id="ARBA00022737"/>
    </source>
</evidence>
<organism evidence="3 4">
    <name type="scientific">Penicillium frequentans</name>
    <dbReference type="NCBI Taxonomy" id="3151616"/>
    <lineage>
        <taxon>Eukaryota</taxon>
        <taxon>Fungi</taxon>
        <taxon>Dikarya</taxon>
        <taxon>Ascomycota</taxon>
        <taxon>Pezizomycotina</taxon>
        <taxon>Eurotiomycetes</taxon>
        <taxon>Eurotiomycetidae</taxon>
        <taxon>Eurotiales</taxon>
        <taxon>Aspergillaceae</taxon>
        <taxon>Penicillium</taxon>
    </lineage>
</organism>
<dbReference type="Gene3D" id="1.25.40.20">
    <property type="entry name" value="Ankyrin repeat-containing domain"/>
    <property type="match status" value="3"/>
</dbReference>
<dbReference type="EMBL" id="JAQIZZ010000005">
    <property type="protein sequence ID" value="KAJ5540902.1"/>
    <property type="molecule type" value="Genomic_DNA"/>
</dbReference>
<accession>A0AAD6GE35</accession>